<evidence type="ECO:0000256" key="1">
    <source>
        <dbReference type="SAM" id="Phobius"/>
    </source>
</evidence>
<gene>
    <name evidence="2" type="primary">17</name>
    <name evidence="2" type="ORF">PBI_ATRAXA_17</name>
</gene>
<sequence length="106" mass="11756">MTSENVEVLVTMGRIEENLRHLREDSGKNSSAAIAFQQSTQETFAAQAKLLEDRRNETTELRGYVKSVDNRVKVVEESMRAAFTKSTVIVGLIFTAINVAFGIFGS</sequence>
<dbReference type="RefSeq" id="YP_010649401.1">
    <property type="nucleotide sequence ID" value="NC_070767.1"/>
</dbReference>
<keyword evidence="1" id="KW-1133">Transmembrane helix</keyword>
<feature type="transmembrane region" description="Helical" evidence="1">
    <location>
        <begin position="87"/>
        <end position="105"/>
    </location>
</feature>
<dbReference type="Proteomes" id="UP000276426">
    <property type="component" value="Segment"/>
</dbReference>
<name>A0A3G2KDH3_9CAUD</name>
<keyword evidence="3" id="KW-1185">Reference proteome</keyword>
<accession>A0A3G2KDH3</accession>
<dbReference type="GeneID" id="77924949"/>
<protein>
    <submittedName>
        <fullName evidence="2">Uncharacterized protein</fullName>
    </submittedName>
</protein>
<keyword evidence="1" id="KW-0812">Transmembrane</keyword>
<proteinExistence type="predicted"/>
<evidence type="ECO:0000313" key="2">
    <source>
        <dbReference type="EMBL" id="AYN56970.1"/>
    </source>
</evidence>
<dbReference type="EMBL" id="MH834597">
    <property type="protein sequence ID" value="AYN56970.1"/>
    <property type="molecule type" value="Genomic_DNA"/>
</dbReference>
<evidence type="ECO:0000313" key="3">
    <source>
        <dbReference type="Proteomes" id="UP000276426"/>
    </source>
</evidence>
<reference evidence="2 3" key="1">
    <citation type="submission" date="2018-09" db="EMBL/GenBank/DDBJ databases">
        <authorList>
            <person name="Fryberger R.B."/>
            <person name="Stoner T.H."/>
            <person name="Garlena R.A."/>
            <person name="Russell D.A."/>
            <person name="Pope W.H."/>
            <person name="Jacobs-Sera D."/>
            <person name="Hatfull G.F."/>
        </authorList>
    </citation>
    <scope>NUCLEOTIDE SEQUENCE [LARGE SCALE GENOMIC DNA]</scope>
</reference>
<keyword evidence="1" id="KW-0472">Membrane</keyword>
<dbReference type="KEGG" id="vg:77924949"/>
<organism evidence="2 3">
    <name type="scientific">Arthrobacter phage Atraxa</name>
    <dbReference type="NCBI Taxonomy" id="2419947"/>
    <lineage>
        <taxon>Viruses</taxon>
        <taxon>Duplodnaviria</taxon>
        <taxon>Heunggongvirae</taxon>
        <taxon>Uroviricota</taxon>
        <taxon>Caudoviricetes</taxon>
        <taxon>Atraxavirus</taxon>
        <taxon>Atraxavirus atraxa</taxon>
    </lineage>
</organism>